<comment type="caution">
    <text evidence="10">The sequence shown here is derived from an EMBL/GenBank/DDBJ whole genome shotgun (WGS) entry which is preliminary data.</text>
</comment>
<dbReference type="Proteomes" id="UP000297834">
    <property type="component" value="Unassembled WGS sequence"/>
</dbReference>
<dbReference type="RefSeq" id="WP_134245580.1">
    <property type="nucleotide sequence ID" value="NZ_SNTY01000076.1"/>
</dbReference>
<reference evidence="10 11" key="1">
    <citation type="submission" date="2019-03" db="EMBL/GenBank/DDBJ databases">
        <title>Alkanindiges illinoisensis: a potential pathogenic isolated from ascites of a gastric cancer patient with abdominal metastasis.</title>
        <authorList>
            <person name="Hu X."/>
            <person name="Yang B."/>
            <person name="Yan X."/>
            <person name="Lin L."/>
            <person name="Zhao H."/>
            <person name="Zhou F."/>
            <person name="Su B."/>
            <person name="Chen J."/>
            <person name="Rui Y."/>
            <person name="Wang Q."/>
            <person name="Zheng L."/>
        </authorList>
    </citation>
    <scope>NUCLEOTIDE SEQUENCE [LARGE SCALE GENOMIC DNA]</scope>
    <source>
        <strain evidence="10 11">NFYY 23406</strain>
    </source>
</reference>
<keyword evidence="5 8" id="KW-0378">Hydrolase</keyword>
<keyword evidence="6 8" id="KW-0460">Magnesium</keyword>
<evidence type="ECO:0000313" key="10">
    <source>
        <dbReference type="EMBL" id="TEU23866.1"/>
    </source>
</evidence>
<name>A0A4Y7X980_9GAMM</name>
<accession>A0A4Y7X980</accession>
<evidence type="ECO:0000256" key="5">
    <source>
        <dbReference type="ARBA" id="ARBA00022801"/>
    </source>
</evidence>
<dbReference type="EC" id="3.1.-.-" evidence="8"/>
<feature type="binding site" evidence="8">
    <location>
        <position position="105"/>
    </location>
    <ligand>
        <name>Mg(2+)</name>
        <dbReference type="ChEBI" id="CHEBI:18420"/>
    </ligand>
</feature>
<feature type="domain" description="PIN" evidence="9">
    <location>
        <begin position="8"/>
        <end position="128"/>
    </location>
</feature>
<proteinExistence type="inferred from homology"/>
<keyword evidence="2 8" id="KW-1277">Toxin-antitoxin system</keyword>
<evidence type="ECO:0000256" key="8">
    <source>
        <dbReference type="HAMAP-Rule" id="MF_00265"/>
    </source>
</evidence>
<dbReference type="STRING" id="1120977.GCA_000619845_01301"/>
<dbReference type="InterPro" id="IPR050556">
    <property type="entry name" value="Type_II_TA_system_RNase"/>
</dbReference>
<feature type="binding site" evidence="8">
    <location>
        <position position="10"/>
    </location>
    <ligand>
        <name>Mg(2+)</name>
        <dbReference type="ChEBI" id="CHEBI:18420"/>
    </ligand>
</feature>
<dbReference type="SUPFAM" id="SSF88723">
    <property type="entry name" value="PIN domain-like"/>
    <property type="match status" value="1"/>
</dbReference>
<dbReference type="OrthoDB" id="9804823at2"/>
<organism evidence="10 11">
    <name type="scientific">Alkanindiges illinoisensis</name>
    <dbReference type="NCBI Taxonomy" id="197183"/>
    <lineage>
        <taxon>Bacteria</taxon>
        <taxon>Pseudomonadati</taxon>
        <taxon>Pseudomonadota</taxon>
        <taxon>Gammaproteobacteria</taxon>
        <taxon>Moraxellales</taxon>
        <taxon>Moraxellaceae</taxon>
        <taxon>Alkanindiges</taxon>
    </lineage>
</organism>
<dbReference type="GO" id="GO:0016787">
    <property type="term" value="F:hydrolase activity"/>
    <property type="evidence" value="ECO:0007669"/>
    <property type="project" value="UniProtKB-KW"/>
</dbReference>
<dbReference type="AlphaFoldDB" id="A0A4Y7X980"/>
<dbReference type="InterPro" id="IPR002716">
    <property type="entry name" value="PIN_dom"/>
</dbReference>
<evidence type="ECO:0000256" key="1">
    <source>
        <dbReference type="ARBA" id="ARBA00001946"/>
    </source>
</evidence>
<evidence type="ECO:0000313" key="11">
    <source>
        <dbReference type="Proteomes" id="UP000297834"/>
    </source>
</evidence>
<evidence type="ECO:0000256" key="7">
    <source>
        <dbReference type="ARBA" id="ARBA00038093"/>
    </source>
</evidence>
<keyword evidence="3 8" id="KW-0540">Nuclease</keyword>
<dbReference type="Gene3D" id="3.40.50.1010">
    <property type="entry name" value="5'-nuclease"/>
    <property type="match status" value="1"/>
</dbReference>
<comment type="similarity">
    <text evidence="7 8">Belongs to the PINc/VapC protein family.</text>
</comment>
<dbReference type="Pfam" id="PF01850">
    <property type="entry name" value="PIN"/>
    <property type="match status" value="1"/>
</dbReference>
<dbReference type="CDD" id="cd18747">
    <property type="entry name" value="PIN_VapC4-5_FitB-like"/>
    <property type="match status" value="1"/>
</dbReference>
<sequence>MVSQISLLLDTNIISELVKAEPHPHVLQQFQGYKQEIAIPSLVWHELRFGWLKMPDSKRKQSIGIFLYDVVSLLPILPYDTAAAKIHAEIRVEAQKIGQTLPFADGQIAAITMSQGLSLVTRNTKDFELIRGLRLINWFE</sequence>
<gene>
    <name evidence="8" type="primary">vapC</name>
    <name evidence="10" type="ORF">E2B99_13080</name>
</gene>
<protein>
    <recommendedName>
        <fullName evidence="8">Ribonuclease VapC</fullName>
        <shortName evidence="8">RNase VapC</shortName>
        <ecNumber evidence="8">3.1.-.-</ecNumber>
    </recommendedName>
    <alternativeName>
        <fullName evidence="8">Toxin VapC</fullName>
    </alternativeName>
</protein>
<evidence type="ECO:0000256" key="3">
    <source>
        <dbReference type="ARBA" id="ARBA00022722"/>
    </source>
</evidence>
<evidence type="ECO:0000259" key="9">
    <source>
        <dbReference type="Pfam" id="PF01850"/>
    </source>
</evidence>
<dbReference type="InterPro" id="IPR029060">
    <property type="entry name" value="PIN-like_dom_sf"/>
</dbReference>
<dbReference type="EMBL" id="SNTY01000076">
    <property type="protein sequence ID" value="TEU23866.1"/>
    <property type="molecule type" value="Genomic_DNA"/>
</dbReference>
<keyword evidence="11" id="KW-1185">Reference proteome</keyword>
<keyword evidence="8" id="KW-0800">Toxin</keyword>
<dbReference type="PANTHER" id="PTHR33653">
    <property type="entry name" value="RIBONUCLEASE VAPC2"/>
    <property type="match status" value="1"/>
</dbReference>
<comment type="cofactor">
    <cofactor evidence="1 8">
        <name>Mg(2+)</name>
        <dbReference type="ChEBI" id="CHEBI:18420"/>
    </cofactor>
</comment>
<evidence type="ECO:0000256" key="6">
    <source>
        <dbReference type="ARBA" id="ARBA00022842"/>
    </source>
</evidence>
<dbReference type="GO" id="GO:0004540">
    <property type="term" value="F:RNA nuclease activity"/>
    <property type="evidence" value="ECO:0007669"/>
    <property type="project" value="InterPro"/>
</dbReference>
<dbReference type="PANTHER" id="PTHR33653:SF1">
    <property type="entry name" value="RIBONUCLEASE VAPC2"/>
    <property type="match status" value="1"/>
</dbReference>
<dbReference type="GO" id="GO:0000287">
    <property type="term" value="F:magnesium ion binding"/>
    <property type="evidence" value="ECO:0007669"/>
    <property type="project" value="UniProtKB-UniRule"/>
</dbReference>
<evidence type="ECO:0000256" key="2">
    <source>
        <dbReference type="ARBA" id="ARBA00022649"/>
    </source>
</evidence>
<dbReference type="HAMAP" id="MF_00265">
    <property type="entry name" value="VapC_Nob1"/>
    <property type="match status" value="1"/>
</dbReference>
<dbReference type="GO" id="GO:0090729">
    <property type="term" value="F:toxin activity"/>
    <property type="evidence" value="ECO:0007669"/>
    <property type="project" value="UniProtKB-KW"/>
</dbReference>
<evidence type="ECO:0000256" key="4">
    <source>
        <dbReference type="ARBA" id="ARBA00022723"/>
    </source>
</evidence>
<dbReference type="InterPro" id="IPR022907">
    <property type="entry name" value="VapC_family"/>
</dbReference>
<keyword evidence="4 8" id="KW-0479">Metal-binding</keyword>
<comment type="function">
    <text evidence="8">Toxic component of a toxin-antitoxin (TA) system. An RNase.</text>
</comment>